<dbReference type="HOGENOM" id="CLU_187135_1_0_1"/>
<dbReference type="AlphaFoldDB" id="G7KFU9"/>
<evidence type="ECO:0000313" key="1">
    <source>
        <dbReference type="EMBL" id="AES99136.1"/>
    </source>
</evidence>
<evidence type="ECO:0000313" key="3">
    <source>
        <dbReference type="Proteomes" id="UP000002051"/>
    </source>
</evidence>
<keyword evidence="3" id="KW-1185">Reference proteome</keyword>
<proteinExistence type="predicted"/>
<accession>G7KFU9</accession>
<reference evidence="1 3" key="2">
    <citation type="journal article" date="2014" name="BMC Genomics">
        <title>An improved genome release (version Mt4.0) for the model legume Medicago truncatula.</title>
        <authorList>
            <person name="Tang H."/>
            <person name="Krishnakumar V."/>
            <person name="Bidwell S."/>
            <person name="Rosen B."/>
            <person name="Chan A."/>
            <person name="Zhou S."/>
            <person name="Gentzbittel L."/>
            <person name="Childs K.L."/>
            <person name="Yandell M."/>
            <person name="Gundlach H."/>
            <person name="Mayer K.F."/>
            <person name="Schwartz D.C."/>
            <person name="Town C.D."/>
        </authorList>
    </citation>
    <scope>GENOME REANNOTATION</scope>
    <source>
        <strain evidence="2 3">cv. Jemalong A17</strain>
    </source>
</reference>
<dbReference type="EMBL" id="CM001221">
    <property type="protein sequence ID" value="AES99136.1"/>
    <property type="molecule type" value="Genomic_DNA"/>
</dbReference>
<name>G7KFU9_MEDTR</name>
<organism evidence="1 3">
    <name type="scientific">Medicago truncatula</name>
    <name type="common">Barrel medic</name>
    <name type="synonym">Medicago tribuloides</name>
    <dbReference type="NCBI Taxonomy" id="3880"/>
    <lineage>
        <taxon>Eukaryota</taxon>
        <taxon>Viridiplantae</taxon>
        <taxon>Streptophyta</taxon>
        <taxon>Embryophyta</taxon>
        <taxon>Tracheophyta</taxon>
        <taxon>Spermatophyta</taxon>
        <taxon>Magnoliopsida</taxon>
        <taxon>eudicotyledons</taxon>
        <taxon>Gunneridae</taxon>
        <taxon>Pentapetalae</taxon>
        <taxon>rosids</taxon>
        <taxon>fabids</taxon>
        <taxon>Fabales</taxon>
        <taxon>Fabaceae</taxon>
        <taxon>Papilionoideae</taxon>
        <taxon>50 kb inversion clade</taxon>
        <taxon>NPAAA clade</taxon>
        <taxon>Hologalegina</taxon>
        <taxon>IRL clade</taxon>
        <taxon>Trifolieae</taxon>
        <taxon>Medicago</taxon>
    </lineage>
</organism>
<dbReference type="EnsemblPlants" id="AES99136">
    <property type="protein sequence ID" value="AES99136"/>
    <property type="gene ID" value="MTR_5g076980"/>
</dbReference>
<evidence type="ECO:0000313" key="2">
    <source>
        <dbReference type="EnsemblPlants" id="AES99136"/>
    </source>
</evidence>
<sequence length="56" mass="6394">MFVTWIVILGNNINLPNSHPSILSHCYMFVVKNRVFGLLDRIAPKIPRKSEKIQGS</sequence>
<reference evidence="2" key="3">
    <citation type="submission" date="2015-04" db="UniProtKB">
        <authorList>
            <consortium name="EnsemblPlants"/>
        </authorList>
    </citation>
    <scope>IDENTIFICATION</scope>
    <source>
        <strain evidence="2">cv. Jemalong A17</strain>
    </source>
</reference>
<dbReference type="Proteomes" id="UP000002051">
    <property type="component" value="Chromosome 5"/>
</dbReference>
<reference evidence="1 3" key="1">
    <citation type="journal article" date="2011" name="Nature">
        <title>The Medicago genome provides insight into the evolution of rhizobial symbioses.</title>
        <authorList>
            <person name="Young N.D."/>
            <person name="Debelle F."/>
            <person name="Oldroyd G.E."/>
            <person name="Geurts R."/>
            <person name="Cannon S.B."/>
            <person name="Udvardi M.K."/>
            <person name="Benedito V.A."/>
            <person name="Mayer K.F."/>
            <person name="Gouzy J."/>
            <person name="Schoof H."/>
            <person name="Van de Peer Y."/>
            <person name="Proost S."/>
            <person name="Cook D.R."/>
            <person name="Meyers B.C."/>
            <person name="Spannagl M."/>
            <person name="Cheung F."/>
            <person name="De Mita S."/>
            <person name="Krishnakumar V."/>
            <person name="Gundlach H."/>
            <person name="Zhou S."/>
            <person name="Mudge J."/>
            <person name="Bharti A.K."/>
            <person name="Murray J.D."/>
            <person name="Naoumkina M.A."/>
            <person name="Rosen B."/>
            <person name="Silverstein K.A."/>
            <person name="Tang H."/>
            <person name="Rombauts S."/>
            <person name="Zhao P.X."/>
            <person name="Zhou P."/>
            <person name="Barbe V."/>
            <person name="Bardou P."/>
            <person name="Bechner M."/>
            <person name="Bellec A."/>
            <person name="Berger A."/>
            <person name="Berges H."/>
            <person name="Bidwell S."/>
            <person name="Bisseling T."/>
            <person name="Choisne N."/>
            <person name="Couloux A."/>
            <person name="Denny R."/>
            <person name="Deshpande S."/>
            <person name="Dai X."/>
            <person name="Doyle J.J."/>
            <person name="Dudez A.M."/>
            <person name="Farmer A.D."/>
            <person name="Fouteau S."/>
            <person name="Franken C."/>
            <person name="Gibelin C."/>
            <person name="Gish J."/>
            <person name="Goldstein S."/>
            <person name="Gonzalez A.J."/>
            <person name="Green P.J."/>
            <person name="Hallab A."/>
            <person name="Hartog M."/>
            <person name="Hua A."/>
            <person name="Humphray S.J."/>
            <person name="Jeong D.H."/>
            <person name="Jing Y."/>
            <person name="Jocker A."/>
            <person name="Kenton S.M."/>
            <person name="Kim D.J."/>
            <person name="Klee K."/>
            <person name="Lai H."/>
            <person name="Lang C."/>
            <person name="Lin S."/>
            <person name="Macmil S.L."/>
            <person name="Magdelenat G."/>
            <person name="Matthews L."/>
            <person name="McCorrison J."/>
            <person name="Monaghan E.L."/>
            <person name="Mun J.H."/>
            <person name="Najar F.Z."/>
            <person name="Nicholson C."/>
            <person name="Noirot C."/>
            <person name="O'Bleness M."/>
            <person name="Paule C.R."/>
            <person name="Poulain J."/>
            <person name="Prion F."/>
            <person name="Qin B."/>
            <person name="Qu C."/>
            <person name="Retzel E.F."/>
            <person name="Riddle C."/>
            <person name="Sallet E."/>
            <person name="Samain S."/>
            <person name="Samson N."/>
            <person name="Sanders I."/>
            <person name="Saurat O."/>
            <person name="Scarpelli C."/>
            <person name="Schiex T."/>
            <person name="Segurens B."/>
            <person name="Severin A.J."/>
            <person name="Sherrier D.J."/>
            <person name="Shi R."/>
            <person name="Sims S."/>
            <person name="Singer S.R."/>
            <person name="Sinharoy S."/>
            <person name="Sterck L."/>
            <person name="Viollet A."/>
            <person name="Wang B.B."/>
            <person name="Wang K."/>
            <person name="Wang M."/>
            <person name="Wang X."/>
            <person name="Warfsmann J."/>
            <person name="Weissenbach J."/>
            <person name="White D.D."/>
            <person name="White J.D."/>
            <person name="Wiley G.B."/>
            <person name="Wincker P."/>
            <person name="Xing Y."/>
            <person name="Yang L."/>
            <person name="Yao Z."/>
            <person name="Ying F."/>
            <person name="Zhai J."/>
            <person name="Zhou L."/>
            <person name="Zuber A."/>
            <person name="Denarie J."/>
            <person name="Dixon R.A."/>
            <person name="May G.D."/>
            <person name="Schwartz D.C."/>
            <person name="Rogers J."/>
            <person name="Quetier F."/>
            <person name="Town C.D."/>
            <person name="Roe B.A."/>
        </authorList>
    </citation>
    <scope>NUCLEOTIDE SEQUENCE [LARGE SCALE GENOMIC DNA]</scope>
    <source>
        <strain evidence="1">A17</strain>
        <strain evidence="2 3">cv. Jemalong A17</strain>
    </source>
</reference>
<protein>
    <submittedName>
        <fullName evidence="1 2">Uncharacterized protein</fullName>
    </submittedName>
</protein>
<dbReference type="PaxDb" id="3880-AES99136"/>
<gene>
    <name evidence="1" type="ordered locus">MTR_5g076980</name>
</gene>